<sequence length="219" mass="24691">MKRPLLLLALLPLLSQAADLTTPPAAPETAPAQSHATRYVSDNLYTFLHGGPGKQYRILGSIKAGDAVQFLALSDDGKYSQIIDPKGRTAWIASESLQSGESFKILAPKLQQRLDALQHTLDNLDTEQARQIKEQVAELNQLKQQNQQQAEQLQTQSAKLSQLHAENQTLKSRLDTREQDAQYRWWREGAIIAGVGLLLGLLLPWLPRPQRRRKDRWMN</sequence>
<keyword evidence="11" id="KW-1185">Reference proteome</keyword>
<comment type="caution">
    <text evidence="10">The sequence shown here is derived from an EMBL/GenBank/DDBJ whole genome shotgun (WGS) entry which is preliminary data.</text>
</comment>
<comment type="subcellular location">
    <subcellularLocation>
        <location evidence="1">Membrane</location>
        <topology evidence="1">Single-pass membrane protein</topology>
    </subcellularLocation>
</comment>
<evidence type="ECO:0000256" key="6">
    <source>
        <dbReference type="SAM" id="Coils"/>
    </source>
</evidence>
<dbReference type="PIRSF" id="PIRSF006158">
    <property type="entry name" value="UCP006158_SH3"/>
    <property type="match status" value="1"/>
</dbReference>
<gene>
    <name evidence="10" type="ORF">ACFOSS_14895</name>
</gene>
<dbReference type="RefSeq" id="WP_377154033.1">
    <property type="nucleotide sequence ID" value="NZ_JBHSAF010000015.1"/>
</dbReference>
<feature type="signal peptide" evidence="8">
    <location>
        <begin position="1"/>
        <end position="17"/>
    </location>
</feature>
<evidence type="ECO:0000256" key="4">
    <source>
        <dbReference type="ARBA" id="ARBA00022989"/>
    </source>
</evidence>
<feature type="domain" description="SH3b" evidence="9">
    <location>
        <begin position="35"/>
        <end position="101"/>
    </location>
</feature>
<dbReference type="Gene3D" id="2.30.30.40">
    <property type="entry name" value="SH3 Domains"/>
    <property type="match status" value="1"/>
</dbReference>
<accession>A0ABV8CS80</accession>
<feature type="coiled-coil region" evidence="6">
    <location>
        <begin position="107"/>
        <end position="180"/>
    </location>
</feature>
<evidence type="ECO:0000256" key="2">
    <source>
        <dbReference type="ARBA" id="ARBA00022692"/>
    </source>
</evidence>
<evidence type="ECO:0000256" key="8">
    <source>
        <dbReference type="SAM" id="SignalP"/>
    </source>
</evidence>
<reference evidence="11" key="1">
    <citation type="journal article" date="2019" name="Int. J. Syst. Evol. Microbiol.">
        <title>The Global Catalogue of Microorganisms (GCM) 10K type strain sequencing project: providing services to taxonomists for standard genome sequencing and annotation.</title>
        <authorList>
            <consortium name="The Broad Institute Genomics Platform"/>
            <consortium name="The Broad Institute Genome Sequencing Center for Infectious Disease"/>
            <person name="Wu L."/>
            <person name="Ma J."/>
        </authorList>
    </citation>
    <scope>NUCLEOTIDE SEQUENCE [LARGE SCALE GENOMIC DNA]</scope>
    <source>
        <strain evidence="11">CCUG 54939</strain>
    </source>
</reference>
<keyword evidence="3 8" id="KW-0732">Signal</keyword>
<name>A0ABV8CS80_9GAMM</name>
<dbReference type="Proteomes" id="UP001595692">
    <property type="component" value="Unassembled WGS sequence"/>
</dbReference>
<evidence type="ECO:0000256" key="3">
    <source>
        <dbReference type="ARBA" id="ARBA00022729"/>
    </source>
</evidence>
<feature type="transmembrane region" description="Helical" evidence="7">
    <location>
        <begin position="185"/>
        <end position="206"/>
    </location>
</feature>
<dbReference type="Pfam" id="PF08239">
    <property type="entry name" value="SH3_3"/>
    <property type="match status" value="1"/>
</dbReference>
<keyword evidence="5 7" id="KW-0472">Membrane</keyword>
<keyword evidence="6" id="KW-0175">Coiled coil</keyword>
<dbReference type="EMBL" id="JBHSAF010000015">
    <property type="protein sequence ID" value="MFC3914734.1"/>
    <property type="molecule type" value="Genomic_DNA"/>
</dbReference>
<evidence type="ECO:0000256" key="5">
    <source>
        <dbReference type="ARBA" id="ARBA00023136"/>
    </source>
</evidence>
<keyword evidence="2 7" id="KW-0812">Transmembrane</keyword>
<dbReference type="InterPro" id="IPR016476">
    <property type="entry name" value="SH3_dom_pro"/>
</dbReference>
<evidence type="ECO:0000256" key="1">
    <source>
        <dbReference type="ARBA" id="ARBA00004167"/>
    </source>
</evidence>
<evidence type="ECO:0000313" key="10">
    <source>
        <dbReference type="EMBL" id="MFC3914734.1"/>
    </source>
</evidence>
<evidence type="ECO:0000256" key="7">
    <source>
        <dbReference type="SAM" id="Phobius"/>
    </source>
</evidence>
<dbReference type="InterPro" id="IPR003646">
    <property type="entry name" value="SH3-like_bac-type"/>
</dbReference>
<evidence type="ECO:0000313" key="11">
    <source>
        <dbReference type="Proteomes" id="UP001595692"/>
    </source>
</evidence>
<protein>
    <submittedName>
        <fullName evidence="10">TIGR04211 family SH3 domain-containing protein</fullName>
    </submittedName>
</protein>
<evidence type="ECO:0000259" key="9">
    <source>
        <dbReference type="PROSITE" id="PS51781"/>
    </source>
</evidence>
<feature type="chain" id="PRO_5046359340" evidence="8">
    <location>
        <begin position="18"/>
        <end position="219"/>
    </location>
</feature>
<proteinExistence type="predicted"/>
<dbReference type="SMART" id="SM00287">
    <property type="entry name" value="SH3b"/>
    <property type="match status" value="1"/>
</dbReference>
<dbReference type="NCBIfam" id="TIGR04211">
    <property type="entry name" value="SH3_and_anchor"/>
    <property type="match status" value="1"/>
</dbReference>
<dbReference type="PROSITE" id="PS51781">
    <property type="entry name" value="SH3B"/>
    <property type="match status" value="1"/>
</dbReference>
<keyword evidence="4 7" id="KW-1133">Transmembrane helix</keyword>
<organism evidence="10 11">
    <name type="scientific">Pseudaeromonas sharmana</name>
    <dbReference type="NCBI Taxonomy" id="328412"/>
    <lineage>
        <taxon>Bacteria</taxon>
        <taxon>Pseudomonadati</taxon>
        <taxon>Pseudomonadota</taxon>
        <taxon>Gammaproteobacteria</taxon>
        <taxon>Aeromonadales</taxon>
        <taxon>Aeromonadaceae</taxon>
        <taxon>Pseudaeromonas</taxon>
    </lineage>
</organism>